<dbReference type="HOGENOM" id="CLU_2663777_0_0_4"/>
<dbReference type="AlphaFoldDB" id="Q2L1L8"/>
<keyword evidence="2" id="KW-1185">Reference proteome</keyword>
<dbReference type="EMBL" id="AM167904">
    <property type="protein sequence ID" value="CAJ49230.1"/>
    <property type="molecule type" value="Genomic_DNA"/>
</dbReference>
<evidence type="ECO:0000313" key="2">
    <source>
        <dbReference type="Proteomes" id="UP000001977"/>
    </source>
</evidence>
<organism evidence="1 2">
    <name type="scientific">Bordetella avium (strain 197N)</name>
    <dbReference type="NCBI Taxonomy" id="360910"/>
    <lineage>
        <taxon>Bacteria</taxon>
        <taxon>Pseudomonadati</taxon>
        <taxon>Pseudomonadota</taxon>
        <taxon>Betaproteobacteria</taxon>
        <taxon>Burkholderiales</taxon>
        <taxon>Alcaligenaceae</taxon>
        <taxon>Bordetella</taxon>
    </lineage>
</organism>
<dbReference type="Proteomes" id="UP000001977">
    <property type="component" value="Chromosome"/>
</dbReference>
<accession>Q2L1L8</accession>
<proteinExistence type="predicted"/>
<name>Q2L1L8_BORA1</name>
<gene>
    <name evidence="1" type="ordered locus">BAV1621</name>
</gene>
<dbReference type="KEGG" id="bav:BAV1621"/>
<reference evidence="1 2" key="1">
    <citation type="journal article" date="2006" name="J. Bacteriol.">
        <title>Comparison of the genome sequence of the poultry pathogen Bordetella avium with those of B. bronchiseptica, B. pertussis, and B. parapertussis reveals extensive diversity in surface structures associated with host interaction.</title>
        <authorList>
            <person name="Sebaihia M."/>
            <person name="Preston A."/>
            <person name="Maskell D.J."/>
            <person name="Kuzmiak H."/>
            <person name="Connell T.D."/>
            <person name="King N.D."/>
            <person name="Orndorff P.E."/>
            <person name="Miyamoto D.M."/>
            <person name="Thomson N.R."/>
            <person name="Harris D."/>
            <person name="Goble A."/>
            <person name="Lord A."/>
            <person name="Murphy L."/>
            <person name="Quail M.A."/>
            <person name="Rutter S."/>
            <person name="Squares R."/>
            <person name="Squares S."/>
            <person name="Woodward J."/>
            <person name="Parkhill J."/>
            <person name="Temple L.M."/>
        </authorList>
    </citation>
    <scope>NUCLEOTIDE SEQUENCE [LARGE SCALE GENOMIC DNA]</scope>
    <source>
        <strain evidence="1 2">197N</strain>
    </source>
</reference>
<evidence type="ECO:0000313" key="1">
    <source>
        <dbReference type="EMBL" id="CAJ49230.1"/>
    </source>
</evidence>
<protein>
    <submittedName>
        <fullName evidence="1">Uncharacterized protein</fullName>
    </submittedName>
</protein>
<dbReference type="STRING" id="360910.BAV1621"/>
<sequence>MPELSHLLGCAPVCLGMVLAPGDRVARSRSQGLLRYAGWRCTHAAEAAGQAKCDNRRLSPARTENCFDPHRRRFA</sequence>